<proteinExistence type="predicted"/>
<comment type="caution">
    <text evidence="1">The sequence shown here is derived from an EMBL/GenBank/DDBJ whole genome shotgun (WGS) entry which is preliminary data.</text>
</comment>
<name>A0ACB8GW86_PSICU</name>
<evidence type="ECO:0000313" key="2">
    <source>
        <dbReference type="Proteomes" id="UP000664032"/>
    </source>
</evidence>
<evidence type="ECO:0000313" key="1">
    <source>
        <dbReference type="EMBL" id="KAH9479707.1"/>
    </source>
</evidence>
<dbReference type="Proteomes" id="UP000664032">
    <property type="component" value="Unassembled WGS sequence"/>
</dbReference>
<dbReference type="EMBL" id="JAFIQS020000007">
    <property type="protein sequence ID" value="KAH9479707.1"/>
    <property type="molecule type" value="Genomic_DNA"/>
</dbReference>
<organism evidence="1 2">
    <name type="scientific">Psilocybe cubensis</name>
    <name type="common">Psychedelic mushroom</name>
    <name type="synonym">Stropharia cubensis</name>
    <dbReference type="NCBI Taxonomy" id="181762"/>
    <lineage>
        <taxon>Eukaryota</taxon>
        <taxon>Fungi</taxon>
        <taxon>Dikarya</taxon>
        <taxon>Basidiomycota</taxon>
        <taxon>Agaricomycotina</taxon>
        <taxon>Agaricomycetes</taxon>
        <taxon>Agaricomycetidae</taxon>
        <taxon>Agaricales</taxon>
        <taxon>Agaricineae</taxon>
        <taxon>Strophariaceae</taxon>
        <taxon>Psilocybe</taxon>
    </lineage>
</organism>
<keyword evidence="2" id="KW-1185">Reference proteome</keyword>
<protein>
    <submittedName>
        <fullName evidence="1">Uncharacterized protein</fullName>
    </submittedName>
</protein>
<accession>A0ACB8GW86</accession>
<gene>
    <name evidence="1" type="ORF">JR316_0008302</name>
</gene>
<reference evidence="1" key="1">
    <citation type="submission" date="2021-10" db="EMBL/GenBank/DDBJ databases">
        <title>Psilocybe cubensis genome.</title>
        <authorList>
            <person name="Mckernan K.J."/>
            <person name="Crawford S."/>
            <person name="Trippe A."/>
            <person name="Kane L.T."/>
            <person name="Mclaughlin S."/>
        </authorList>
    </citation>
    <scope>NUCLEOTIDE SEQUENCE</scope>
    <source>
        <strain evidence="1">MGC-MH-2018</strain>
    </source>
</reference>
<sequence length="382" mass="41770">MFQRQTPYRKEQDTRVNPFPLPSHKTSWTQTASNTQPTTGRTINPVSQPAAQNANTTPVTMSPPRPSLEPPQRSWNKVLTAGTQIFGTRPRANTSSSNHSRSYSAADATNGTLPCSRPPSYNNTPPSDTAATYTFSQINTSNAMLVVPRHTSGETSPIYYISVGYDPFLPTCMMTSIFRGSNDQGAYVGSFHTTLLERDNSGQAISIRGVEGKQSDVFRKGSKKKSGNNQTFEWGGKDITQTRLQWTCPDWPAPGTFTCRNSLDNRVLFDPALRTPAIVTAFHVFIRYNTPQSIEQECLIGDGVEIKMVDLGGELSTITLRLSYGPPHTSIGRNFAKKPSIICTVTPTEVSPGLCITGQKEASIAVFAVCQIATKNLIIIVI</sequence>